<sequence length="401" mass="43959">MKDVSKVKQIGAIAIIAGTAVGAGMLGIPFAVAAVGFNYAVAALFLVWIIMYATALLIIEANVSQPLGTDMDSIAHNILGKSGRVLNLLFYLLLLYSLLTAYIFMGGQLFQTYIFGWCGIESNSVAKLLFCLVFGYFIYKGIKVVFSVNELFLSLKILAFILFIVFVAPQIQSSLLESQALGVEYVWFAIPILVTSFGFHIVIPSIRNYFENDEVFKRTVAIGALTPLLVYLIWVVATLGTVGIYGDNGFINLNATGKTLAEAYTGLGQHGPLMFIRLFENFAIITSFLGVALALFSFNRDLYGLDITKKSKKLLALTITLLPPLVFAIYFVDSFIAALGYASIFVAMLLVVQPAMMVWVIRTQQAKNNLLSKLYLSLILFSGVGIIGLQLLVAFDRLPHI</sequence>
<feature type="transmembrane region" description="Helical" evidence="9">
    <location>
        <begin position="282"/>
        <end position="302"/>
    </location>
</feature>
<dbReference type="GO" id="GO:0005886">
    <property type="term" value="C:plasma membrane"/>
    <property type="evidence" value="ECO:0007669"/>
    <property type="project" value="UniProtKB-SubCell"/>
</dbReference>
<feature type="transmembrane region" description="Helical" evidence="9">
    <location>
        <begin position="314"/>
        <end position="332"/>
    </location>
</feature>
<dbReference type="Gene3D" id="1.20.1740.10">
    <property type="entry name" value="Amino acid/polyamine transporter I"/>
    <property type="match status" value="1"/>
</dbReference>
<feature type="transmembrane region" description="Helical" evidence="9">
    <location>
        <begin position="224"/>
        <end position="245"/>
    </location>
</feature>
<dbReference type="eggNOG" id="COG0814">
    <property type="taxonomic scope" value="Bacteria"/>
</dbReference>
<feature type="transmembrane region" description="Helical" evidence="9">
    <location>
        <begin position="39"/>
        <end position="59"/>
    </location>
</feature>
<evidence type="ECO:0000256" key="8">
    <source>
        <dbReference type="ARBA" id="ARBA00023136"/>
    </source>
</evidence>
<dbReference type="Pfam" id="PF03222">
    <property type="entry name" value="Trp_Tyr_perm"/>
    <property type="match status" value="1"/>
</dbReference>
<dbReference type="EMBL" id="CP009574">
    <property type="protein sequence ID" value="AIT09922.1"/>
    <property type="molecule type" value="Genomic_DNA"/>
</dbReference>
<evidence type="ECO:0000256" key="6">
    <source>
        <dbReference type="ARBA" id="ARBA00022970"/>
    </source>
</evidence>
<organism evidence="10 11">
    <name type="scientific">Candidatus Francisella endociliophora</name>
    <dbReference type="NCBI Taxonomy" id="653937"/>
    <lineage>
        <taxon>Bacteria</taxon>
        <taxon>Pseudomonadati</taxon>
        <taxon>Pseudomonadota</taxon>
        <taxon>Gammaproteobacteria</taxon>
        <taxon>Thiotrichales</taxon>
        <taxon>Francisellaceae</taxon>
        <taxon>Francisella</taxon>
    </lineage>
</organism>
<feature type="transmembrane region" description="Helical" evidence="9">
    <location>
        <begin position="151"/>
        <end position="173"/>
    </location>
</feature>
<dbReference type="GO" id="GO:0015173">
    <property type="term" value="F:aromatic amino acid transmembrane transporter activity"/>
    <property type="evidence" value="ECO:0007669"/>
    <property type="project" value="InterPro"/>
</dbReference>
<gene>
    <name evidence="10" type="ORF">LO80_08045</name>
</gene>
<dbReference type="OrthoDB" id="18749at2"/>
<feature type="transmembrane region" description="Helical" evidence="9">
    <location>
        <begin position="12"/>
        <end position="33"/>
    </location>
</feature>
<dbReference type="InterPro" id="IPR018227">
    <property type="entry name" value="Amino_acid_transport_2"/>
</dbReference>
<feature type="transmembrane region" description="Helical" evidence="9">
    <location>
        <begin position="113"/>
        <end position="139"/>
    </location>
</feature>
<keyword evidence="7 9" id="KW-1133">Transmembrane helix</keyword>
<protein>
    <submittedName>
        <fullName evidence="10">Amino acid transporter</fullName>
    </submittedName>
</protein>
<keyword evidence="2" id="KW-0813">Transport</keyword>
<evidence type="ECO:0000256" key="3">
    <source>
        <dbReference type="ARBA" id="ARBA00022475"/>
    </source>
</evidence>
<keyword evidence="4" id="KW-0997">Cell inner membrane</keyword>
<dbReference type="PRINTS" id="PR00166">
    <property type="entry name" value="AROAAPRMEASE"/>
</dbReference>
<evidence type="ECO:0000256" key="9">
    <source>
        <dbReference type="SAM" id="Phobius"/>
    </source>
</evidence>
<dbReference type="STRING" id="1547445.LO80_08045"/>
<comment type="subcellular location">
    <subcellularLocation>
        <location evidence="1">Cell inner membrane</location>
        <topology evidence="1">Multi-pass membrane protein</topology>
    </subcellularLocation>
</comment>
<feature type="transmembrane region" description="Helical" evidence="9">
    <location>
        <begin position="374"/>
        <end position="395"/>
    </location>
</feature>
<feature type="transmembrane region" description="Helical" evidence="9">
    <location>
        <begin position="185"/>
        <end position="203"/>
    </location>
</feature>
<feature type="transmembrane region" description="Helical" evidence="9">
    <location>
        <begin position="88"/>
        <end position="107"/>
    </location>
</feature>
<reference evidence="10 11" key="1">
    <citation type="submission" date="2014-10" db="EMBL/GenBank/DDBJ databases">
        <title>Whole genome sequence of Francisella endociliophora strain FSC1006, isolated from a laboratory culture of the marine ciliate Euplotes raikovi.</title>
        <authorList>
            <person name="Granberg M."/>
            <person name="Backman S."/>
            <person name="Lundmark E."/>
            <person name="Nilsson E."/>
            <person name="Karlsson E."/>
            <person name="Thelaus J."/>
            <person name="Ohrman C."/>
            <person name="Larkeryd A."/>
            <person name="Stenberg P."/>
        </authorList>
    </citation>
    <scope>NUCLEOTIDE SEQUENCE [LARGE SCALE GENOMIC DNA]</scope>
    <source>
        <strain evidence="10 11">FSC1006</strain>
    </source>
</reference>
<keyword evidence="3" id="KW-1003">Cell membrane</keyword>
<keyword evidence="8 9" id="KW-0472">Membrane</keyword>
<keyword evidence="6" id="KW-0029">Amino-acid transport</keyword>
<evidence type="ECO:0000256" key="4">
    <source>
        <dbReference type="ARBA" id="ARBA00022519"/>
    </source>
</evidence>
<feature type="transmembrane region" description="Helical" evidence="9">
    <location>
        <begin position="338"/>
        <end position="362"/>
    </location>
</feature>
<keyword evidence="5 9" id="KW-0812">Transmembrane</keyword>
<name>A0A097EQT2_9GAMM</name>
<dbReference type="KEGG" id="frf:LO80_08045"/>
<dbReference type="PANTHER" id="PTHR46997:SF2">
    <property type="entry name" value="TYROSINE-SPECIFIC TRANSPORT SYSTEM"/>
    <property type="match status" value="1"/>
</dbReference>
<evidence type="ECO:0000256" key="1">
    <source>
        <dbReference type="ARBA" id="ARBA00004429"/>
    </source>
</evidence>
<dbReference type="GO" id="GO:0003333">
    <property type="term" value="P:amino acid transmembrane transport"/>
    <property type="evidence" value="ECO:0007669"/>
    <property type="project" value="InterPro"/>
</dbReference>
<evidence type="ECO:0000256" key="5">
    <source>
        <dbReference type="ARBA" id="ARBA00022692"/>
    </source>
</evidence>
<dbReference type="RefSeq" id="WP_040010273.1">
    <property type="nucleotide sequence ID" value="NZ_CP009574.1"/>
</dbReference>
<accession>A0A097EQT2</accession>
<dbReference type="Proteomes" id="UP000029672">
    <property type="component" value="Chromosome"/>
</dbReference>
<keyword evidence="11" id="KW-1185">Reference proteome</keyword>
<evidence type="ECO:0000256" key="2">
    <source>
        <dbReference type="ARBA" id="ARBA00022448"/>
    </source>
</evidence>
<evidence type="ECO:0000313" key="10">
    <source>
        <dbReference type="EMBL" id="AIT09922.1"/>
    </source>
</evidence>
<proteinExistence type="predicted"/>
<dbReference type="AlphaFoldDB" id="A0A097EQT2"/>
<dbReference type="HOGENOM" id="CLU_038102_3_0_6"/>
<dbReference type="PANTHER" id="PTHR46997">
    <property type="entry name" value="LOW AFFINITY TRYPTOPHAN PERMEASE-RELATED"/>
    <property type="match status" value="1"/>
</dbReference>
<evidence type="ECO:0000256" key="7">
    <source>
        <dbReference type="ARBA" id="ARBA00022989"/>
    </source>
</evidence>
<dbReference type="InterPro" id="IPR013059">
    <property type="entry name" value="Trp_tyr_transpt"/>
</dbReference>
<evidence type="ECO:0000313" key="11">
    <source>
        <dbReference type="Proteomes" id="UP000029672"/>
    </source>
</evidence>